<dbReference type="SMART" id="SM00213">
    <property type="entry name" value="UBQ"/>
    <property type="match status" value="1"/>
</dbReference>
<dbReference type="Proteomes" id="UP001488805">
    <property type="component" value="Unassembled WGS sequence"/>
</dbReference>
<protein>
    <recommendedName>
        <fullName evidence="3">NFATC2-interacting protein</fullName>
    </recommendedName>
    <alternativeName>
        <fullName evidence="4">Nuclear factor of activated T-cells, cytoplasmic 2-interacting protein</fullName>
    </alternativeName>
</protein>
<dbReference type="PROSITE" id="PS50053">
    <property type="entry name" value="UBIQUITIN_2"/>
    <property type="match status" value="1"/>
</dbReference>
<evidence type="ECO:0000313" key="7">
    <source>
        <dbReference type="EMBL" id="KAK9534482.1"/>
    </source>
</evidence>
<evidence type="ECO:0000313" key="8">
    <source>
        <dbReference type="Proteomes" id="UP001488805"/>
    </source>
</evidence>
<proteinExistence type="predicted"/>
<evidence type="ECO:0000256" key="5">
    <source>
        <dbReference type="SAM" id="MobiDB-lite"/>
    </source>
</evidence>
<dbReference type="SUPFAM" id="SSF54236">
    <property type="entry name" value="Ubiquitin-like"/>
    <property type="match status" value="2"/>
</dbReference>
<dbReference type="GO" id="GO:0005634">
    <property type="term" value="C:nucleus"/>
    <property type="evidence" value="ECO:0007669"/>
    <property type="project" value="UniProtKB-SubCell"/>
</dbReference>
<dbReference type="InterPro" id="IPR052324">
    <property type="entry name" value="NFATC2-Int_DNA_Repair"/>
</dbReference>
<evidence type="ECO:0000256" key="4">
    <source>
        <dbReference type="ARBA" id="ARBA00042764"/>
    </source>
</evidence>
<evidence type="ECO:0000256" key="3">
    <source>
        <dbReference type="ARBA" id="ARBA00039921"/>
    </source>
</evidence>
<reference evidence="7 8" key="1">
    <citation type="journal article" date="2024" name="Genome Biol. Evol.">
        <title>Chromosome-level genome assembly of the viviparous eelpout Zoarces viviparus.</title>
        <authorList>
            <person name="Fuhrmann N."/>
            <person name="Brasseur M.V."/>
            <person name="Bakowski C.E."/>
            <person name="Podsiadlowski L."/>
            <person name="Prost S."/>
            <person name="Krehenwinkel H."/>
            <person name="Mayer C."/>
        </authorList>
    </citation>
    <scope>NUCLEOTIDE SEQUENCE [LARGE SCALE GENOMIC DNA]</scope>
    <source>
        <strain evidence="7">NO-MEL_2022_Ind0_liver</strain>
    </source>
</reference>
<dbReference type="Pfam" id="PF11976">
    <property type="entry name" value="Rad60-SLD"/>
    <property type="match status" value="1"/>
</dbReference>
<dbReference type="InterPro" id="IPR000626">
    <property type="entry name" value="Ubiquitin-like_dom"/>
</dbReference>
<dbReference type="PANTHER" id="PTHR47187:SF1">
    <property type="entry name" value="NFATC2-INTERACTING PROTEIN"/>
    <property type="match status" value="1"/>
</dbReference>
<evidence type="ECO:0000256" key="1">
    <source>
        <dbReference type="ARBA" id="ARBA00004123"/>
    </source>
</evidence>
<feature type="region of interest" description="Disordered" evidence="5">
    <location>
        <begin position="1"/>
        <end position="20"/>
    </location>
</feature>
<dbReference type="Gene3D" id="3.10.20.90">
    <property type="entry name" value="Phosphatidylinositol 3-kinase Catalytic Subunit, Chain A, domain 1"/>
    <property type="match status" value="2"/>
</dbReference>
<evidence type="ECO:0000259" key="6">
    <source>
        <dbReference type="PROSITE" id="PS50053"/>
    </source>
</evidence>
<keyword evidence="2" id="KW-0539">Nucleus</keyword>
<name>A0AAW1FHT7_ZOAVI</name>
<feature type="domain" description="Ubiquitin-like" evidence="6">
    <location>
        <begin position="259"/>
        <end position="331"/>
    </location>
</feature>
<sequence length="331" mass="36954">MAESLSAGEQEVKPRPKRRRILDPNAVVSVPVYSNKVSSSLQWKPMMSSVFTEKENSDDAADDTLWTRFSSRAPLPDVVDLSDSEEDEAEVRQEKAELAAVRCPSPPQSPVQKQSRQVQKKISEIDRKLRAVNSFLSPEPEDRKSVQDDDDVIVVNPFSGRQVSPYSSSVREIPLKIRCRTDVHKIPVLSSTPLSDVVTRLSVVLNVPPSRLLLLREEEELQTDATVGELGLGIADIIECVVMAVEDKSEGDIISSDIITVRLQSKDRDSSQEFSLHRDSPLVSVFSQYLSRMSSVEQTKVRFLFDGCKVTDGQTPAQLDMEDGDIIEVWI</sequence>
<dbReference type="AlphaFoldDB" id="A0AAW1FHT7"/>
<accession>A0AAW1FHT7</accession>
<dbReference type="InterPro" id="IPR029071">
    <property type="entry name" value="Ubiquitin-like_domsf"/>
</dbReference>
<organism evidence="7 8">
    <name type="scientific">Zoarces viviparus</name>
    <name type="common">Viviparous eelpout</name>
    <name type="synonym">Blennius viviparus</name>
    <dbReference type="NCBI Taxonomy" id="48416"/>
    <lineage>
        <taxon>Eukaryota</taxon>
        <taxon>Metazoa</taxon>
        <taxon>Chordata</taxon>
        <taxon>Craniata</taxon>
        <taxon>Vertebrata</taxon>
        <taxon>Euteleostomi</taxon>
        <taxon>Actinopterygii</taxon>
        <taxon>Neopterygii</taxon>
        <taxon>Teleostei</taxon>
        <taxon>Neoteleostei</taxon>
        <taxon>Acanthomorphata</taxon>
        <taxon>Eupercaria</taxon>
        <taxon>Perciformes</taxon>
        <taxon>Cottioidei</taxon>
        <taxon>Zoarcales</taxon>
        <taxon>Zoarcidae</taxon>
        <taxon>Zoarcinae</taxon>
        <taxon>Zoarces</taxon>
    </lineage>
</organism>
<dbReference type="EMBL" id="JBCEZU010000056">
    <property type="protein sequence ID" value="KAK9534482.1"/>
    <property type="molecule type" value="Genomic_DNA"/>
</dbReference>
<dbReference type="PANTHER" id="PTHR47187">
    <property type="entry name" value="NFATC2-INTERACTING PROTEIN"/>
    <property type="match status" value="1"/>
</dbReference>
<evidence type="ECO:0000256" key="2">
    <source>
        <dbReference type="ARBA" id="ARBA00023242"/>
    </source>
</evidence>
<dbReference type="InterPro" id="IPR022617">
    <property type="entry name" value="Rad60/SUMO-like_dom"/>
</dbReference>
<keyword evidence="8" id="KW-1185">Reference proteome</keyword>
<comment type="caution">
    <text evidence="7">The sequence shown here is derived from an EMBL/GenBank/DDBJ whole genome shotgun (WGS) entry which is preliminary data.</text>
</comment>
<comment type="subcellular location">
    <subcellularLocation>
        <location evidence="1">Nucleus</location>
    </subcellularLocation>
</comment>
<dbReference type="GO" id="GO:0045944">
    <property type="term" value="P:positive regulation of transcription by RNA polymerase II"/>
    <property type="evidence" value="ECO:0007669"/>
    <property type="project" value="TreeGrafter"/>
</dbReference>
<gene>
    <name evidence="7" type="ORF">VZT92_006924</name>
</gene>